<comment type="caution">
    <text evidence="2">The sequence shown here is derived from an EMBL/GenBank/DDBJ whole genome shotgun (WGS) entry which is preliminary data.</text>
</comment>
<evidence type="ECO:0000313" key="2">
    <source>
        <dbReference type="EMBL" id="CAG5025826.1"/>
    </source>
</evidence>
<sequence>MPLTSAERQKRYRERLKQNNPIKWNEEKKKDAEKKRRNYKKISELSETEKVIRRKIWRQLKQKQLNHNDKTDKNSSRKIYKERYYRITKENKKQKRKIDILKKHVDSLRKRVYRYKLLLTCQQNYRDDCKENVEPSLPTTPTSSILKTESFIQQLKDVPSPEKDKIRKVILEKNILSECLTNSYKNAKSNAERNILKNVVSNAVVQEHKMKTRLGYCIGLKGSSKSYNIATNDIRKDFKELITPDELLPSVSNTDGKIGVLKKTQDKRLNNFFFHLSDDSEDSF</sequence>
<organism evidence="2 3">
    <name type="scientific">Parnassius apollo</name>
    <name type="common">Apollo butterfly</name>
    <name type="synonym">Papilio apollo</name>
    <dbReference type="NCBI Taxonomy" id="110799"/>
    <lineage>
        <taxon>Eukaryota</taxon>
        <taxon>Metazoa</taxon>
        <taxon>Ecdysozoa</taxon>
        <taxon>Arthropoda</taxon>
        <taxon>Hexapoda</taxon>
        <taxon>Insecta</taxon>
        <taxon>Pterygota</taxon>
        <taxon>Neoptera</taxon>
        <taxon>Endopterygota</taxon>
        <taxon>Lepidoptera</taxon>
        <taxon>Glossata</taxon>
        <taxon>Ditrysia</taxon>
        <taxon>Papilionoidea</taxon>
        <taxon>Papilionidae</taxon>
        <taxon>Parnassiinae</taxon>
        <taxon>Parnassini</taxon>
        <taxon>Parnassius</taxon>
        <taxon>Parnassius</taxon>
    </lineage>
</organism>
<dbReference type="AlphaFoldDB" id="A0A8S3XJE4"/>
<name>A0A8S3XJE4_PARAO</name>
<dbReference type="EMBL" id="CAJQZP010001172">
    <property type="protein sequence ID" value="CAG5025826.1"/>
    <property type="molecule type" value="Genomic_DNA"/>
</dbReference>
<dbReference type="Proteomes" id="UP000691718">
    <property type="component" value="Unassembled WGS sequence"/>
</dbReference>
<accession>A0A8S3XJE4</accession>
<feature type="compositionally biased region" description="Basic and acidic residues" evidence="1">
    <location>
        <begin position="24"/>
        <end position="34"/>
    </location>
</feature>
<feature type="region of interest" description="Disordered" evidence="1">
    <location>
        <begin position="1"/>
        <end position="38"/>
    </location>
</feature>
<keyword evidence="3" id="KW-1185">Reference proteome</keyword>
<protein>
    <submittedName>
        <fullName evidence="2">(apollo) hypothetical protein</fullName>
    </submittedName>
</protein>
<evidence type="ECO:0000313" key="3">
    <source>
        <dbReference type="Proteomes" id="UP000691718"/>
    </source>
</evidence>
<gene>
    <name evidence="2" type="ORF">PAPOLLO_LOCUS18494</name>
</gene>
<proteinExistence type="predicted"/>
<reference evidence="2" key="1">
    <citation type="submission" date="2021-04" db="EMBL/GenBank/DDBJ databases">
        <authorList>
            <person name="Tunstrom K."/>
        </authorList>
    </citation>
    <scope>NUCLEOTIDE SEQUENCE</scope>
</reference>
<evidence type="ECO:0000256" key="1">
    <source>
        <dbReference type="SAM" id="MobiDB-lite"/>
    </source>
</evidence>
<dbReference type="OrthoDB" id="7413819at2759"/>